<dbReference type="InterPro" id="IPR016095">
    <property type="entry name" value="Ribosomal_uL1_3-a/b-sand"/>
</dbReference>
<name>A0A9Q1QK86_9CARY</name>
<evidence type="ECO:0000256" key="1">
    <source>
        <dbReference type="ARBA" id="ARBA00010531"/>
    </source>
</evidence>
<reference evidence="9" key="1">
    <citation type="submission" date="2022-04" db="EMBL/GenBank/DDBJ databases">
        <title>Carnegiea gigantea Genome sequencing and assembly v2.</title>
        <authorList>
            <person name="Copetti D."/>
            <person name="Sanderson M.J."/>
            <person name="Burquez A."/>
            <person name="Wojciechowski M.F."/>
        </authorList>
    </citation>
    <scope>NUCLEOTIDE SEQUENCE</scope>
    <source>
        <strain evidence="9">SGP5-SGP5p</strain>
        <tissue evidence="9">Aerial part</tissue>
    </source>
</reference>
<dbReference type="EMBL" id="JAKOGI010000078">
    <property type="protein sequence ID" value="KAJ8445317.1"/>
    <property type="molecule type" value="Genomic_DNA"/>
</dbReference>
<dbReference type="FunFam" id="3.40.50.790:FF:000001">
    <property type="entry name" value="50S ribosomal protein L1"/>
    <property type="match status" value="1"/>
</dbReference>
<evidence type="ECO:0000256" key="3">
    <source>
        <dbReference type="ARBA" id="ARBA00022884"/>
    </source>
</evidence>
<dbReference type="Proteomes" id="UP001153076">
    <property type="component" value="Unassembled WGS sequence"/>
</dbReference>
<dbReference type="InterPro" id="IPR005878">
    <property type="entry name" value="Ribosom_uL1_bac-type"/>
</dbReference>
<dbReference type="SUPFAM" id="SSF56808">
    <property type="entry name" value="Ribosomal protein L1"/>
    <property type="match status" value="1"/>
</dbReference>
<keyword evidence="5" id="KW-0687">Ribonucleoprotein</keyword>
<protein>
    <recommendedName>
        <fullName evidence="6">Large ribosomal subunit protein uL1c</fullName>
    </recommendedName>
    <alternativeName>
        <fullName evidence="7">CL1</fullName>
    </alternativeName>
</protein>
<dbReference type="CDD" id="cd00403">
    <property type="entry name" value="Ribosomal_L1"/>
    <property type="match status" value="1"/>
</dbReference>
<dbReference type="InterPro" id="IPR028364">
    <property type="entry name" value="Ribosomal_uL1/biogenesis"/>
</dbReference>
<evidence type="ECO:0000256" key="5">
    <source>
        <dbReference type="ARBA" id="ARBA00023274"/>
    </source>
</evidence>
<dbReference type="Gene3D" id="3.40.50.790">
    <property type="match status" value="1"/>
</dbReference>
<keyword evidence="2" id="KW-0699">rRNA-binding</keyword>
<dbReference type="PANTHER" id="PTHR36427:SF4">
    <property type="entry name" value="RIBOSOMAL PROTEIN L1P_L10E FAMILY"/>
    <property type="match status" value="1"/>
</dbReference>
<dbReference type="GO" id="GO:0003735">
    <property type="term" value="F:structural constituent of ribosome"/>
    <property type="evidence" value="ECO:0007669"/>
    <property type="project" value="InterPro"/>
</dbReference>
<evidence type="ECO:0000256" key="4">
    <source>
        <dbReference type="ARBA" id="ARBA00022980"/>
    </source>
</evidence>
<dbReference type="Gene3D" id="3.30.190.20">
    <property type="match status" value="1"/>
</dbReference>
<gene>
    <name evidence="9" type="ORF">Cgig2_010675</name>
</gene>
<dbReference type="PANTHER" id="PTHR36427">
    <property type="entry name" value="54S RIBOSOMAL PROTEIN L1, MITOCHONDRIAL"/>
    <property type="match status" value="1"/>
</dbReference>
<dbReference type="InterPro" id="IPR023674">
    <property type="entry name" value="Ribosomal_uL1-like"/>
</dbReference>
<sequence>MAAAMERFFSHTRRIPRSQISYLFLRHTRPFCSSESNIPQPEPQPQSQPQSDDAVPRNPNRQPIEIQPVSYAVKPKPEPSEDEQSAENGTSFTREDIRYVKDSPAIFPASFANRVAPLPEFRTGMGMEEQRGQELESERRRIEADNRVFRRVFRVVEEEKEVPFPTLIKVEKKQAEKTVYDLQEAIRQVKANAKRNFDETVEAHVNLGIDRRRSDLGVSGAVVLPHGTGKIVKVAVFADGAAADEARAVGADVVGGDELIEEIRTSGKINFDKCIATHSMMQRVTKIGKILRGLTPNAKRGTVTNNVAAAVKEAKQGLLDFRMKDAIVHVGLGKASFPEESLHENIGAFVNALLLAKPAGLKKTSKYAGYVNSFHLCSTIVEFAFPSILID</sequence>
<evidence type="ECO:0000313" key="9">
    <source>
        <dbReference type="EMBL" id="KAJ8445317.1"/>
    </source>
</evidence>
<comment type="similarity">
    <text evidence="1">Belongs to the universal ribosomal protein uL1 family.</text>
</comment>
<evidence type="ECO:0000256" key="8">
    <source>
        <dbReference type="SAM" id="MobiDB-lite"/>
    </source>
</evidence>
<evidence type="ECO:0000256" key="6">
    <source>
        <dbReference type="ARBA" id="ARBA00035205"/>
    </source>
</evidence>
<keyword evidence="10" id="KW-1185">Reference proteome</keyword>
<dbReference type="AlphaFoldDB" id="A0A9Q1QK86"/>
<evidence type="ECO:0000313" key="10">
    <source>
        <dbReference type="Proteomes" id="UP001153076"/>
    </source>
</evidence>
<comment type="caution">
    <text evidence="9">The sequence shown here is derived from an EMBL/GenBank/DDBJ whole genome shotgun (WGS) entry which is preliminary data.</text>
</comment>
<evidence type="ECO:0000256" key="2">
    <source>
        <dbReference type="ARBA" id="ARBA00022730"/>
    </source>
</evidence>
<dbReference type="NCBIfam" id="TIGR01169">
    <property type="entry name" value="rplA_bact"/>
    <property type="match status" value="1"/>
</dbReference>
<dbReference type="Pfam" id="PF00687">
    <property type="entry name" value="Ribosomal_L1"/>
    <property type="match status" value="1"/>
</dbReference>
<dbReference type="GO" id="GO:0015934">
    <property type="term" value="C:large ribosomal subunit"/>
    <property type="evidence" value="ECO:0007669"/>
    <property type="project" value="InterPro"/>
</dbReference>
<dbReference type="OrthoDB" id="1747252at2759"/>
<organism evidence="9 10">
    <name type="scientific">Carnegiea gigantea</name>
    <dbReference type="NCBI Taxonomy" id="171969"/>
    <lineage>
        <taxon>Eukaryota</taxon>
        <taxon>Viridiplantae</taxon>
        <taxon>Streptophyta</taxon>
        <taxon>Embryophyta</taxon>
        <taxon>Tracheophyta</taxon>
        <taxon>Spermatophyta</taxon>
        <taxon>Magnoliopsida</taxon>
        <taxon>eudicotyledons</taxon>
        <taxon>Gunneridae</taxon>
        <taxon>Pentapetalae</taxon>
        <taxon>Caryophyllales</taxon>
        <taxon>Cactineae</taxon>
        <taxon>Cactaceae</taxon>
        <taxon>Cactoideae</taxon>
        <taxon>Echinocereeae</taxon>
        <taxon>Carnegiea</taxon>
    </lineage>
</organism>
<evidence type="ECO:0000256" key="7">
    <source>
        <dbReference type="ARBA" id="ARBA00082680"/>
    </source>
</evidence>
<dbReference type="GO" id="GO:0006412">
    <property type="term" value="P:translation"/>
    <property type="evidence" value="ECO:0007669"/>
    <property type="project" value="InterPro"/>
</dbReference>
<feature type="region of interest" description="Disordered" evidence="8">
    <location>
        <begin position="32"/>
        <end position="95"/>
    </location>
</feature>
<keyword evidence="3" id="KW-0694">RNA-binding</keyword>
<keyword evidence="4" id="KW-0689">Ribosomal protein</keyword>
<proteinExistence type="inferred from homology"/>
<dbReference type="GO" id="GO:0019843">
    <property type="term" value="F:rRNA binding"/>
    <property type="evidence" value="ECO:0007669"/>
    <property type="project" value="UniProtKB-KW"/>
</dbReference>
<accession>A0A9Q1QK86</accession>